<gene>
    <name evidence="1" type="ORF">LCGC14_0953080</name>
</gene>
<evidence type="ECO:0000313" key="1">
    <source>
        <dbReference type="EMBL" id="KKN18692.1"/>
    </source>
</evidence>
<reference evidence="1" key="1">
    <citation type="journal article" date="2015" name="Nature">
        <title>Complex archaea that bridge the gap between prokaryotes and eukaryotes.</title>
        <authorList>
            <person name="Spang A."/>
            <person name="Saw J.H."/>
            <person name="Jorgensen S.L."/>
            <person name="Zaremba-Niedzwiedzka K."/>
            <person name="Martijn J."/>
            <person name="Lind A.E."/>
            <person name="van Eijk R."/>
            <person name="Schleper C."/>
            <person name="Guy L."/>
            <person name="Ettema T.J."/>
        </authorList>
    </citation>
    <scope>NUCLEOTIDE SEQUENCE</scope>
</reference>
<dbReference type="EMBL" id="LAZR01003403">
    <property type="protein sequence ID" value="KKN18692.1"/>
    <property type="molecule type" value="Genomic_DNA"/>
</dbReference>
<sequence>MTTYEEFNAGAVECAADGCTDPSDMLVEEVAWCIEHLPLDEPESVKDILRSLVMTVSTQGQELVDLREAVVGIGKHNQTHCKQIGAVMSNVAALQAGTPTVATAPEVS</sequence>
<protein>
    <submittedName>
        <fullName evidence="1">Uncharacterized protein</fullName>
    </submittedName>
</protein>
<dbReference type="AlphaFoldDB" id="A0A0F9P2Q5"/>
<accession>A0A0F9P2Q5</accession>
<name>A0A0F9P2Q5_9ZZZZ</name>
<comment type="caution">
    <text evidence="1">The sequence shown here is derived from an EMBL/GenBank/DDBJ whole genome shotgun (WGS) entry which is preliminary data.</text>
</comment>
<proteinExistence type="predicted"/>
<organism evidence="1">
    <name type="scientific">marine sediment metagenome</name>
    <dbReference type="NCBI Taxonomy" id="412755"/>
    <lineage>
        <taxon>unclassified sequences</taxon>
        <taxon>metagenomes</taxon>
        <taxon>ecological metagenomes</taxon>
    </lineage>
</organism>